<dbReference type="GO" id="GO:0004713">
    <property type="term" value="F:protein tyrosine kinase activity"/>
    <property type="evidence" value="ECO:0007669"/>
    <property type="project" value="TreeGrafter"/>
</dbReference>
<dbReference type="RefSeq" id="WP_135245864.1">
    <property type="nucleotide sequence ID" value="NZ_SIHO01000002.1"/>
</dbReference>
<evidence type="ECO:0000256" key="3">
    <source>
        <dbReference type="ARBA" id="ARBA00022692"/>
    </source>
</evidence>
<feature type="domain" description="Polysaccharide chain length determinant N-terminal" evidence="7">
    <location>
        <begin position="36"/>
        <end position="132"/>
    </location>
</feature>
<evidence type="ECO:0000256" key="6">
    <source>
        <dbReference type="SAM" id="Phobius"/>
    </source>
</evidence>
<gene>
    <name evidence="8" type="ORF">EUV02_08770</name>
</gene>
<evidence type="ECO:0000256" key="4">
    <source>
        <dbReference type="ARBA" id="ARBA00022989"/>
    </source>
</evidence>
<reference evidence="8 9" key="1">
    <citation type="submission" date="2019-02" db="EMBL/GenBank/DDBJ databases">
        <title>Polymorphobacter sp. isolated from the lake at the Tibet of China.</title>
        <authorList>
            <person name="Li A."/>
        </authorList>
    </citation>
    <scope>NUCLEOTIDE SEQUENCE [LARGE SCALE GENOMIC DNA]</scope>
    <source>
        <strain evidence="8 9">DJ1R-1</strain>
    </source>
</reference>
<comment type="caution">
    <text evidence="8">The sequence shown here is derived from an EMBL/GenBank/DDBJ whole genome shotgun (WGS) entry which is preliminary data.</text>
</comment>
<dbReference type="EMBL" id="SIHO01000002">
    <property type="protein sequence ID" value="TFU03272.1"/>
    <property type="molecule type" value="Genomic_DNA"/>
</dbReference>
<keyword evidence="3 6" id="KW-0812">Transmembrane</keyword>
<feature type="transmembrane region" description="Helical" evidence="6">
    <location>
        <begin position="47"/>
        <end position="66"/>
    </location>
</feature>
<protein>
    <recommendedName>
        <fullName evidence="7">Polysaccharide chain length determinant N-terminal domain-containing protein</fullName>
    </recommendedName>
</protein>
<evidence type="ECO:0000256" key="5">
    <source>
        <dbReference type="ARBA" id="ARBA00023136"/>
    </source>
</evidence>
<keyword evidence="4 6" id="KW-1133">Transmembrane helix</keyword>
<keyword evidence="2" id="KW-1003">Cell membrane</keyword>
<dbReference type="InterPro" id="IPR050445">
    <property type="entry name" value="Bact_polysacc_biosynth/exp"/>
</dbReference>
<evidence type="ECO:0000259" key="7">
    <source>
        <dbReference type="Pfam" id="PF02706"/>
    </source>
</evidence>
<evidence type="ECO:0000313" key="9">
    <source>
        <dbReference type="Proteomes" id="UP000297737"/>
    </source>
</evidence>
<evidence type="ECO:0000256" key="1">
    <source>
        <dbReference type="ARBA" id="ARBA00004651"/>
    </source>
</evidence>
<dbReference type="OrthoDB" id="7597373at2"/>
<keyword evidence="5 6" id="KW-0472">Membrane</keyword>
<dbReference type="GO" id="GO:0005886">
    <property type="term" value="C:plasma membrane"/>
    <property type="evidence" value="ECO:0007669"/>
    <property type="project" value="UniProtKB-SubCell"/>
</dbReference>
<dbReference type="AlphaFoldDB" id="A0A4Y9EMM2"/>
<evidence type="ECO:0000256" key="2">
    <source>
        <dbReference type="ARBA" id="ARBA00022475"/>
    </source>
</evidence>
<comment type="subcellular location">
    <subcellularLocation>
        <location evidence="1">Cell membrane</location>
        <topology evidence="1">Multi-pass membrane protein</topology>
    </subcellularLocation>
</comment>
<organism evidence="8 9">
    <name type="scientific">Glacieibacterium arshaanense</name>
    <dbReference type="NCBI Taxonomy" id="2511025"/>
    <lineage>
        <taxon>Bacteria</taxon>
        <taxon>Pseudomonadati</taxon>
        <taxon>Pseudomonadota</taxon>
        <taxon>Alphaproteobacteria</taxon>
        <taxon>Sphingomonadales</taxon>
        <taxon>Sphingosinicellaceae</taxon>
        <taxon>Glacieibacterium</taxon>
    </lineage>
</organism>
<dbReference type="Proteomes" id="UP000297737">
    <property type="component" value="Unassembled WGS sequence"/>
</dbReference>
<dbReference type="InterPro" id="IPR003856">
    <property type="entry name" value="LPS_length_determ_N"/>
</dbReference>
<dbReference type="PANTHER" id="PTHR32309">
    <property type="entry name" value="TYROSINE-PROTEIN KINASE"/>
    <property type="match status" value="1"/>
</dbReference>
<proteinExistence type="predicted"/>
<evidence type="ECO:0000313" key="8">
    <source>
        <dbReference type="EMBL" id="TFU03272.1"/>
    </source>
</evidence>
<sequence length="330" mass="35537">MVKQSNDLANAANAGAASPPVPEFDANMPVDDHRWLGALLENLRAKWWWVAAGGAAFALLALIYLWNADYEYTASLRVSATQPASARSSGLGSLGGLAAIAGVGGLAGETATPFKLYVEGLQSRAVAKRMADNPELMHTIFAPHWDAATKRWREPASAARTAKNAVFGMLGLPVYAWEPPGAAQMQLFLAENISIDQNIKTPLVTISIQSVDPVFAVKFLTELHRVSDQLLREQSRARTESNIAYLTDKLGTVSMAEYRQVLFDSIADQEKQMMLVNNAAPFAAEPFGPATASLRPTSPRPLPTLIGSTIAGLLFGAAIAMLFGRRKRSN</sequence>
<name>A0A4Y9EMM2_9SPHN</name>
<keyword evidence="9" id="KW-1185">Reference proteome</keyword>
<dbReference type="Pfam" id="PF02706">
    <property type="entry name" value="Wzz"/>
    <property type="match status" value="1"/>
</dbReference>
<accession>A0A4Y9EMM2</accession>
<dbReference type="PANTHER" id="PTHR32309:SF13">
    <property type="entry name" value="FERRIC ENTEROBACTIN TRANSPORT PROTEIN FEPE"/>
    <property type="match status" value="1"/>
</dbReference>
<feature type="transmembrane region" description="Helical" evidence="6">
    <location>
        <begin position="305"/>
        <end position="324"/>
    </location>
</feature>